<keyword evidence="2" id="KW-1185">Reference proteome</keyword>
<evidence type="ECO:0000313" key="2">
    <source>
        <dbReference type="Proteomes" id="UP001519924"/>
    </source>
</evidence>
<name>A0ABS7F0P2_9PROT</name>
<dbReference type="RefSeq" id="WP_220115869.1">
    <property type="nucleotide sequence ID" value="NZ_JAHZUY010000003.1"/>
</dbReference>
<sequence length="53" mass="5667">MAWLWKNTLLAAALSAIAALVLLALDQGTLASFALMLLGMFLMMQAEIGRAET</sequence>
<gene>
    <name evidence="1" type="ORF">K1J50_02615</name>
</gene>
<dbReference type="EMBL" id="JAHZUY010000003">
    <property type="protein sequence ID" value="MBW8268371.1"/>
    <property type="molecule type" value="Genomic_DNA"/>
</dbReference>
<reference evidence="1 2" key="1">
    <citation type="submission" date="2021-08" db="EMBL/GenBank/DDBJ databases">
        <title>Caldovatus sediminis gen. nov., sp. nov., a moderately thermophilic bacterium isolated from a hot spring.</title>
        <authorList>
            <person name="Hu C.-J."/>
            <person name="Li W.-J."/>
            <person name="Xian W.-D."/>
        </authorList>
    </citation>
    <scope>NUCLEOTIDE SEQUENCE [LARGE SCALE GENOMIC DNA]</scope>
    <source>
        <strain evidence="1 2">SYSU G05006</strain>
    </source>
</reference>
<evidence type="ECO:0000313" key="1">
    <source>
        <dbReference type="EMBL" id="MBW8268371.1"/>
    </source>
</evidence>
<protein>
    <submittedName>
        <fullName evidence="1">Uncharacterized protein</fullName>
    </submittedName>
</protein>
<comment type="caution">
    <text evidence="1">The sequence shown here is derived from an EMBL/GenBank/DDBJ whole genome shotgun (WGS) entry which is preliminary data.</text>
</comment>
<organism evidence="1 2">
    <name type="scientific">Caldovatus aquaticus</name>
    <dbReference type="NCBI Taxonomy" id="2865671"/>
    <lineage>
        <taxon>Bacteria</taxon>
        <taxon>Pseudomonadati</taxon>
        <taxon>Pseudomonadota</taxon>
        <taxon>Alphaproteobacteria</taxon>
        <taxon>Acetobacterales</taxon>
        <taxon>Roseomonadaceae</taxon>
        <taxon>Caldovatus</taxon>
    </lineage>
</organism>
<accession>A0ABS7F0P2</accession>
<dbReference type="Proteomes" id="UP001519924">
    <property type="component" value="Unassembled WGS sequence"/>
</dbReference>
<proteinExistence type="predicted"/>